<feature type="region of interest" description="Disordered" evidence="7">
    <location>
        <begin position="1"/>
        <end position="27"/>
    </location>
</feature>
<dbReference type="NCBIfam" id="TIGR02432">
    <property type="entry name" value="lysidine_TilS_N"/>
    <property type="match status" value="1"/>
</dbReference>
<protein>
    <recommendedName>
        <fullName evidence="6">tRNA(Ile)-lysidine synthase</fullName>
        <ecNumber evidence="6">6.3.4.19</ecNumber>
    </recommendedName>
    <alternativeName>
        <fullName evidence="6">tRNA(Ile)-2-lysyl-cytidine synthase</fullName>
    </alternativeName>
    <alternativeName>
        <fullName evidence="6">tRNA(Ile)-lysidine synthetase</fullName>
    </alternativeName>
</protein>
<dbReference type="Pfam" id="PF01171">
    <property type="entry name" value="ATP_bind_3"/>
    <property type="match status" value="1"/>
</dbReference>
<dbReference type="PANTHER" id="PTHR43033">
    <property type="entry name" value="TRNA(ILE)-LYSIDINE SYNTHASE-RELATED"/>
    <property type="match status" value="1"/>
</dbReference>
<accession>A0A109B8I1</accession>
<evidence type="ECO:0000256" key="4">
    <source>
        <dbReference type="ARBA" id="ARBA00022840"/>
    </source>
</evidence>
<evidence type="ECO:0000313" key="9">
    <source>
        <dbReference type="EMBL" id="KWT64166.1"/>
    </source>
</evidence>
<feature type="domain" description="tRNA(Ile)-lysidine/2-thiocytidine synthase N-terminal" evidence="8">
    <location>
        <begin position="57"/>
        <end position="246"/>
    </location>
</feature>
<dbReference type="OrthoDB" id="9807403at2"/>
<comment type="domain">
    <text evidence="6">The N-terminal region contains the highly conserved SGGXDS motif, predicted to be a P-loop motif involved in ATP binding.</text>
</comment>
<dbReference type="GO" id="GO:0006400">
    <property type="term" value="P:tRNA modification"/>
    <property type="evidence" value="ECO:0007669"/>
    <property type="project" value="UniProtKB-UniRule"/>
</dbReference>
<dbReference type="GO" id="GO:0005524">
    <property type="term" value="F:ATP binding"/>
    <property type="evidence" value="ECO:0007669"/>
    <property type="project" value="UniProtKB-UniRule"/>
</dbReference>
<dbReference type="HAMAP" id="MF_01161">
    <property type="entry name" value="tRNA_Ile_lys_synt"/>
    <property type="match status" value="1"/>
</dbReference>
<evidence type="ECO:0000256" key="5">
    <source>
        <dbReference type="ARBA" id="ARBA00048539"/>
    </source>
</evidence>
<dbReference type="STRING" id="121290.APY04_3430"/>
<dbReference type="CDD" id="cd01992">
    <property type="entry name" value="TilS_N"/>
    <property type="match status" value="1"/>
</dbReference>
<keyword evidence="2 6" id="KW-0819">tRNA processing</keyword>
<dbReference type="GO" id="GO:0005737">
    <property type="term" value="C:cytoplasm"/>
    <property type="evidence" value="ECO:0007669"/>
    <property type="project" value="UniProtKB-SubCell"/>
</dbReference>
<comment type="caution">
    <text evidence="9">The sequence shown here is derived from an EMBL/GenBank/DDBJ whole genome shotgun (WGS) entry which is preliminary data.</text>
</comment>
<evidence type="ECO:0000256" key="7">
    <source>
        <dbReference type="SAM" id="MobiDB-lite"/>
    </source>
</evidence>
<evidence type="ECO:0000256" key="6">
    <source>
        <dbReference type="HAMAP-Rule" id="MF_01161"/>
    </source>
</evidence>
<dbReference type="AlphaFoldDB" id="A0A109B8I1"/>
<name>A0A109B8I1_HYPSL</name>
<comment type="similarity">
    <text evidence="6">Belongs to the tRNA(Ile)-lysidine synthase family.</text>
</comment>
<reference evidence="9 10" key="1">
    <citation type="submission" date="2015-10" db="EMBL/GenBank/DDBJ databases">
        <title>Transcriptomic analysis of a linuron degrading triple-species bacterial consortium.</title>
        <authorList>
            <person name="Albers P."/>
        </authorList>
    </citation>
    <scope>NUCLEOTIDE SEQUENCE [LARGE SCALE GENOMIC DNA]</scope>
    <source>
        <strain evidence="9 10">WDL6</strain>
    </source>
</reference>
<dbReference type="Gene3D" id="3.40.50.620">
    <property type="entry name" value="HUPs"/>
    <property type="match status" value="1"/>
</dbReference>
<gene>
    <name evidence="6" type="primary">tilS</name>
    <name evidence="9" type="ORF">APY04_3430</name>
</gene>
<dbReference type="Proteomes" id="UP000059074">
    <property type="component" value="Unassembled WGS sequence"/>
</dbReference>
<dbReference type="EMBL" id="LMTR01000094">
    <property type="protein sequence ID" value="KWT64166.1"/>
    <property type="molecule type" value="Genomic_DNA"/>
</dbReference>
<keyword evidence="4 6" id="KW-0067">ATP-binding</keyword>
<keyword evidence="1 6" id="KW-0436">Ligase</keyword>
<keyword evidence="10" id="KW-1185">Reference proteome</keyword>
<dbReference type="SUPFAM" id="SSF52402">
    <property type="entry name" value="Adenine nucleotide alpha hydrolases-like"/>
    <property type="match status" value="1"/>
</dbReference>
<dbReference type="PANTHER" id="PTHR43033:SF1">
    <property type="entry name" value="TRNA(ILE)-LYSIDINE SYNTHASE-RELATED"/>
    <property type="match status" value="1"/>
</dbReference>
<dbReference type="GO" id="GO:0032267">
    <property type="term" value="F:tRNA(Ile)-lysidine synthase activity"/>
    <property type="evidence" value="ECO:0007669"/>
    <property type="project" value="UniProtKB-EC"/>
</dbReference>
<sequence>MAADNPNSLARDARQAAAAPDDVDGRTDAAAGCAAEPLIAVDALAALFAPLTAFDAVVLAVSGGGDSMALLHLAARWRTQRGQQSPRIIVATVDHGLRTESRGEAEWVVQQARDLGFQAHLLSWDGDKPATGIQDAARRERYRLLGELANSLPGLGRVAVVTAHTADDQAETLLMRLARGSGIDGLAGMAPERPLSAADAAGVMLMRPLLSISGSSLRATLQARGIGWIEDPSNAVERFERVRIRKAARLLAEMGFSNDRLAVSARRIARARAALLEAQGELAARASLDLHGGAYASFDVATWRLAPEELRLRMLGDLIGRFGGSDAPVSLASLEDLTTRASAEGFDGATLAGAIVTPQGDELRIWREDGRGLPVLTLQPGETAIWDGRFRVRANITSPSPVEVRALGRLAFANLRRIEGWPDTIPAAPAATLPAIWRGDELVAVPFFADWFKDKGHFGREIELYSAEFLA</sequence>
<comment type="catalytic activity">
    <reaction evidence="5 6">
        <text>cytidine(34) in tRNA(Ile2) + L-lysine + ATP = lysidine(34) in tRNA(Ile2) + AMP + diphosphate + H(+)</text>
        <dbReference type="Rhea" id="RHEA:43744"/>
        <dbReference type="Rhea" id="RHEA-COMP:10625"/>
        <dbReference type="Rhea" id="RHEA-COMP:10670"/>
        <dbReference type="ChEBI" id="CHEBI:15378"/>
        <dbReference type="ChEBI" id="CHEBI:30616"/>
        <dbReference type="ChEBI" id="CHEBI:32551"/>
        <dbReference type="ChEBI" id="CHEBI:33019"/>
        <dbReference type="ChEBI" id="CHEBI:82748"/>
        <dbReference type="ChEBI" id="CHEBI:83665"/>
        <dbReference type="ChEBI" id="CHEBI:456215"/>
        <dbReference type="EC" id="6.3.4.19"/>
    </reaction>
</comment>
<dbReference type="InterPro" id="IPR011063">
    <property type="entry name" value="TilS/TtcA_N"/>
</dbReference>
<keyword evidence="6" id="KW-0963">Cytoplasm</keyword>
<evidence type="ECO:0000256" key="3">
    <source>
        <dbReference type="ARBA" id="ARBA00022741"/>
    </source>
</evidence>
<keyword evidence="3 6" id="KW-0547">Nucleotide-binding</keyword>
<feature type="binding site" evidence="6">
    <location>
        <begin position="62"/>
        <end position="67"/>
    </location>
    <ligand>
        <name>ATP</name>
        <dbReference type="ChEBI" id="CHEBI:30616"/>
    </ligand>
</feature>
<dbReference type="RefSeq" id="WP_068465078.1">
    <property type="nucleotide sequence ID" value="NZ_LMTR01000094.1"/>
</dbReference>
<comment type="subcellular location">
    <subcellularLocation>
        <location evidence="6">Cytoplasm</location>
    </subcellularLocation>
</comment>
<organism evidence="9 10">
    <name type="scientific">Hyphomicrobium sulfonivorans</name>
    <dbReference type="NCBI Taxonomy" id="121290"/>
    <lineage>
        <taxon>Bacteria</taxon>
        <taxon>Pseudomonadati</taxon>
        <taxon>Pseudomonadota</taxon>
        <taxon>Alphaproteobacteria</taxon>
        <taxon>Hyphomicrobiales</taxon>
        <taxon>Hyphomicrobiaceae</taxon>
        <taxon>Hyphomicrobium</taxon>
    </lineage>
</organism>
<evidence type="ECO:0000256" key="1">
    <source>
        <dbReference type="ARBA" id="ARBA00022598"/>
    </source>
</evidence>
<dbReference type="PATRIC" id="fig|121290.4.peg.1791"/>
<evidence type="ECO:0000259" key="8">
    <source>
        <dbReference type="Pfam" id="PF01171"/>
    </source>
</evidence>
<dbReference type="InterPro" id="IPR012795">
    <property type="entry name" value="tRNA_Ile_lys_synt_N"/>
</dbReference>
<evidence type="ECO:0000313" key="10">
    <source>
        <dbReference type="Proteomes" id="UP000059074"/>
    </source>
</evidence>
<proteinExistence type="inferred from homology"/>
<comment type="function">
    <text evidence="6">Ligates lysine onto the cytidine present at position 34 of the AUA codon-specific tRNA(Ile) that contains the anticodon CAU, in an ATP-dependent manner. Cytidine is converted to lysidine, thus changing the amino acid specificity of the tRNA from methionine to isoleucine.</text>
</comment>
<dbReference type="EC" id="6.3.4.19" evidence="6"/>
<evidence type="ECO:0000256" key="2">
    <source>
        <dbReference type="ARBA" id="ARBA00022694"/>
    </source>
</evidence>
<dbReference type="InterPro" id="IPR012094">
    <property type="entry name" value="tRNA_Ile_lys_synt"/>
</dbReference>
<dbReference type="InterPro" id="IPR014729">
    <property type="entry name" value="Rossmann-like_a/b/a_fold"/>
</dbReference>